<evidence type="ECO:0000313" key="10">
    <source>
        <dbReference type="EMBL" id="GAP64814.1"/>
    </source>
</evidence>
<comment type="pathway">
    <text evidence="1 8">Amino-acid biosynthesis; L-lysine biosynthesis via DAP pathway; DL-2,6-diaminopimelate from LL-2,6-diaminopimelate: step 1/1.</text>
</comment>
<keyword evidence="6 8" id="KW-0413">Isomerase</keyword>
<dbReference type="AlphaFoldDB" id="A0A0K8QJ11"/>
<evidence type="ECO:0000256" key="7">
    <source>
        <dbReference type="ARBA" id="ARBA00051712"/>
    </source>
</evidence>
<evidence type="ECO:0000256" key="1">
    <source>
        <dbReference type="ARBA" id="ARBA00005196"/>
    </source>
</evidence>
<dbReference type="UniPathway" id="UPA00034">
    <property type="reaction ID" value="UER00025"/>
</dbReference>
<evidence type="ECO:0000256" key="9">
    <source>
        <dbReference type="PROSITE-ProRule" id="PRU10125"/>
    </source>
</evidence>
<feature type="site" description="Could be important to modulate the pK values of the two catalytic cysteine residues" evidence="8">
    <location>
        <position position="210"/>
    </location>
</feature>
<dbReference type="Pfam" id="PF01678">
    <property type="entry name" value="DAP_epimerase"/>
    <property type="match status" value="2"/>
</dbReference>
<keyword evidence="11" id="KW-1185">Reference proteome</keyword>
<feature type="binding site" evidence="8">
    <location>
        <position position="66"/>
    </location>
    <ligand>
        <name>substrate</name>
    </ligand>
</feature>
<protein>
    <recommendedName>
        <fullName evidence="3 8">Diaminopimelate epimerase</fullName>
        <shortName evidence="8">DAP epimerase</shortName>
        <ecNumber evidence="3 8">5.1.1.7</ecNumber>
    </recommendedName>
    <alternativeName>
        <fullName evidence="8">PLP-independent amino acid racemase</fullName>
    </alternativeName>
</protein>
<evidence type="ECO:0000256" key="2">
    <source>
        <dbReference type="ARBA" id="ARBA00010219"/>
    </source>
</evidence>
<comment type="function">
    <text evidence="8">Catalyzes the stereoinversion of LL-2,6-diaminopimelate (L,L-DAP) to meso-diaminopimelate (meso-DAP), a precursor of L-lysine and an essential component of the bacterial peptidoglycan.</text>
</comment>
<evidence type="ECO:0000256" key="6">
    <source>
        <dbReference type="ARBA" id="ARBA00023235"/>
    </source>
</evidence>
<evidence type="ECO:0000256" key="5">
    <source>
        <dbReference type="ARBA" id="ARBA00023154"/>
    </source>
</evidence>
<organism evidence="10">
    <name type="scientific">Mizugakiibacter sediminis</name>
    <dbReference type="NCBI Taxonomy" id="1475481"/>
    <lineage>
        <taxon>Bacteria</taxon>
        <taxon>Pseudomonadati</taxon>
        <taxon>Pseudomonadota</taxon>
        <taxon>Gammaproteobacteria</taxon>
        <taxon>Lysobacterales</taxon>
        <taxon>Rhodanobacteraceae</taxon>
        <taxon>Mizugakiibacter</taxon>
    </lineage>
</organism>
<dbReference type="NCBIfam" id="TIGR00652">
    <property type="entry name" value="DapF"/>
    <property type="match status" value="1"/>
</dbReference>
<dbReference type="InterPro" id="IPR001653">
    <property type="entry name" value="DAP_epimerase_DapF"/>
</dbReference>
<dbReference type="GO" id="GO:0005829">
    <property type="term" value="C:cytosol"/>
    <property type="evidence" value="ECO:0007669"/>
    <property type="project" value="TreeGrafter"/>
</dbReference>
<sequence length="276" mass="28736">MPIAFTKMHGAGNDFAVIDARAGRPLLDASRVARMGDRHRGIGFDQLLTIETADAPGCAYAYGIWNSDGSPARQCGNGVRCVAAWLRRAGALGVGAARLQSPAGPVTVRIGADGEIAVDMGAPLFAPAGIPFDAPAEADRYALALGDEIVQIGAVSMGNPHAVVEVTDIADPRVDRLGPALTAHPRFPAGVNAGFVQVLGEDAVRLRVHERGAGWTLACGTGACAAVAVLRRRDRVGPRVRVALPGGMLTIAWEGPGHTLWMSGPAAFVYEGEYLD</sequence>
<feature type="active site" description="Proton donor" evidence="8">
    <location>
        <position position="75"/>
    </location>
</feature>
<dbReference type="EMBL" id="DF970134">
    <property type="protein sequence ID" value="GAP64814.1"/>
    <property type="molecule type" value="Genomic_DNA"/>
</dbReference>
<feature type="site" description="Could be important to modulate the pK values of the two catalytic cysteine residues" evidence="8">
    <location>
        <position position="161"/>
    </location>
</feature>
<dbReference type="PANTHER" id="PTHR31689:SF0">
    <property type="entry name" value="DIAMINOPIMELATE EPIMERASE"/>
    <property type="match status" value="1"/>
</dbReference>
<keyword evidence="8" id="KW-0963">Cytoplasm</keyword>
<reference evidence="10" key="1">
    <citation type="submission" date="2015-08" db="EMBL/GenBank/DDBJ databases">
        <title>Complete DNA Sequence of Pseudomonas syringae pv. actinidiae, the Causal Agent of Kiwifruit Canker Disease.</title>
        <authorList>
            <person name="Rikkerink E.H.A."/>
            <person name="Fineran P.C."/>
        </authorList>
    </citation>
    <scope>NUCLEOTIDE SEQUENCE</scope>
    <source>
        <strain evidence="10">SkMP5</strain>
    </source>
</reference>
<comment type="similarity">
    <text evidence="2 8">Belongs to the diaminopimelate epimerase family.</text>
</comment>
<comment type="subcellular location">
    <subcellularLocation>
        <location evidence="8">Cytoplasm</location>
    </subcellularLocation>
</comment>
<dbReference type="GO" id="GO:0008837">
    <property type="term" value="F:diaminopimelate epimerase activity"/>
    <property type="evidence" value="ECO:0007669"/>
    <property type="project" value="UniProtKB-UniRule"/>
</dbReference>
<feature type="binding site" evidence="8">
    <location>
        <position position="13"/>
    </location>
    <ligand>
        <name>substrate</name>
    </ligand>
</feature>
<evidence type="ECO:0000256" key="3">
    <source>
        <dbReference type="ARBA" id="ARBA00013080"/>
    </source>
</evidence>
<dbReference type="HAMAP" id="MF_00197">
    <property type="entry name" value="DAP_epimerase"/>
    <property type="match status" value="1"/>
</dbReference>
<dbReference type="OrthoDB" id="9805408at2"/>
<dbReference type="PROSITE" id="PS01326">
    <property type="entry name" value="DAP_EPIMERASE"/>
    <property type="match status" value="1"/>
</dbReference>
<dbReference type="Proteomes" id="UP000253740">
    <property type="component" value="Unassembled WGS sequence"/>
</dbReference>
<feature type="binding site" evidence="8">
    <location>
        <begin position="210"/>
        <end position="211"/>
    </location>
    <ligand>
        <name>substrate</name>
    </ligand>
</feature>
<evidence type="ECO:0000256" key="4">
    <source>
        <dbReference type="ARBA" id="ARBA00022605"/>
    </source>
</evidence>
<feature type="binding site" evidence="8">
    <location>
        <position position="159"/>
    </location>
    <ligand>
        <name>substrate</name>
    </ligand>
</feature>
<feature type="binding site" evidence="8">
    <location>
        <begin position="76"/>
        <end position="77"/>
    </location>
    <ligand>
        <name>substrate</name>
    </ligand>
</feature>
<dbReference type="Gene3D" id="3.10.310.10">
    <property type="entry name" value="Diaminopimelate Epimerase, Chain A, domain 1"/>
    <property type="match status" value="2"/>
</dbReference>
<keyword evidence="5 8" id="KW-0457">Lysine biosynthesis</keyword>
<feature type="binding site" evidence="8">
    <location>
        <begin position="220"/>
        <end position="221"/>
    </location>
    <ligand>
        <name>substrate</name>
    </ligand>
</feature>
<feature type="binding site" evidence="8">
    <location>
        <position position="192"/>
    </location>
    <ligand>
        <name>substrate</name>
    </ligand>
</feature>
<feature type="binding site" evidence="8">
    <location>
        <position position="46"/>
    </location>
    <ligand>
        <name>substrate</name>
    </ligand>
</feature>
<keyword evidence="4 8" id="KW-0028">Amino-acid biosynthesis</keyword>
<evidence type="ECO:0000313" key="11">
    <source>
        <dbReference type="Proteomes" id="UP000253740"/>
    </source>
</evidence>
<dbReference type="PANTHER" id="PTHR31689">
    <property type="entry name" value="DIAMINOPIMELATE EPIMERASE, CHLOROPLASTIC"/>
    <property type="match status" value="1"/>
</dbReference>
<name>A0A0K8QJ11_9GAMM</name>
<dbReference type="InterPro" id="IPR018510">
    <property type="entry name" value="DAP_epimerase_AS"/>
</dbReference>
<feature type="site" description="Important for dimerization" evidence="8">
    <location>
        <position position="270"/>
    </location>
</feature>
<dbReference type="EC" id="5.1.1.7" evidence="3 8"/>
<dbReference type="RefSeq" id="WP_062534042.1">
    <property type="nucleotide sequence ID" value="NZ_DF970134.1"/>
</dbReference>
<feature type="active site" evidence="9">
    <location>
        <position position="75"/>
    </location>
</feature>
<proteinExistence type="inferred from homology"/>
<dbReference type="SUPFAM" id="SSF54506">
    <property type="entry name" value="Diaminopimelate epimerase-like"/>
    <property type="match status" value="1"/>
</dbReference>
<comment type="catalytic activity">
    <reaction evidence="7 8">
        <text>(2S,6S)-2,6-diaminopimelate = meso-2,6-diaminopimelate</text>
        <dbReference type="Rhea" id="RHEA:15393"/>
        <dbReference type="ChEBI" id="CHEBI:57609"/>
        <dbReference type="ChEBI" id="CHEBI:57791"/>
        <dbReference type="EC" id="5.1.1.7"/>
    </reaction>
</comment>
<dbReference type="STRING" id="1475481.GCA_000953855_00097"/>
<feature type="active site" description="Proton acceptor" evidence="8">
    <location>
        <position position="219"/>
    </location>
</feature>
<dbReference type="GO" id="GO:0009089">
    <property type="term" value="P:lysine biosynthetic process via diaminopimelate"/>
    <property type="evidence" value="ECO:0007669"/>
    <property type="project" value="UniProtKB-UniRule"/>
</dbReference>
<comment type="subunit">
    <text evidence="8">Homodimer.</text>
</comment>
<accession>A0A0K8QJ11</accession>
<gene>
    <name evidence="8" type="primary">dapF</name>
    <name evidence="10" type="ORF">MBSD_n0096</name>
</gene>
<evidence type="ECO:0000256" key="8">
    <source>
        <dbReference type="HAMAP-Rule" id="MF_00197"/>
    </source>
</evidence>